<evidence type="ECO:0000259" key="21">
    <source>
        <dbReference type="PROSITE" id="PS50013"/>
    </source>
</evidence>
<evidence type="ECO:0000256" key="8">
    <source>
        <dbReference type="ARBA" id="ARBA00022722"/>
    </source>
</evidence>
<dbReference type="InterPro" id="IPR027430">
    <property type="entry name" value="Retinal_BS"/>
</dbReference>
<evidence type="ECO:0000256" key="14">
    <source>
        <dbReference type="ARBA" id="ARBA00022991"/>
    </source>
</evidence>
<evidence type="ECO:0000259" key="22">
    <source>
        <dbReference type="PROSITE" id="PS50262"/>
    </source>
</evidence>
<evidence type="ECO:0000256" key="12">
    <source>
        <dbReference type="ARBA" id="ARBA00022925"/>
    </source>
</evidence>
<keyword evidence="10" id="KW-0378">Hydrolase</keyword>
<feature type="transmembrane region" description="Helical" evidence="20">
    <location>
        <begin position="62"/>
        <end position="82"/>
    </location>
</feature>
<dbReference type="PRINTS" id="PR00666">
    <property type="entry name" value="PINOPSIN"/>
</dbReference>
<name>A0ABN9MTM0_9NEOB</name>
<evidence type="ECO:0000256" key="1">
    <source>
        <dbReference type="ARBA" id="ARBA00004123"/>
    </source>
</evidence>
<evidence type="ECO:0000256" key="6">
    <source>
        <dbReference type="ARBA" id="ARBA00022692"/>
    </source>
</evidence>
<feature type="transmembrane region" description="Helical" evidence="20">
    <location>
        <begin position="794"/>
        <end position="817"/>
    </location>
</feature>
<keyword evidence="16 20" id="KW-0472">Membrane</keyword>
<gene>
    <name evidence="23" type="ORF">RIMI_LOCUS23440330</name>
</gene>
<evidence type="ECO:0000256" key="10">
    <source>
        <dbReference type="ARBA" id="ARBA00022801"/>
    </source>
</evidence>
<evidence type="ECO:0000256" key="19">
    <source>
        <dbReference type="RuleBase" id="RU000688"/>
    </source>
</evidence>
<keyword evidence="3" id="KW-0600">Photoreceptor protein</keyword>
<evidence type="ECO:0000256" key="5">
    <source>
        <dbReference type="ARBA" id="ARBA00022679"/>
    </source>
</evidence>
<dbReference type="InterPro" id="IPR000953">
    <property type="entry name" value="Chromo/chromo_shadow_dom"/>
</dbReference>
<dbReference type="PRINTS" id="PR00237">
    <property type="entry name" value="GPCRRHODOPSN"/>
</dbReference>
<dbReference type="Pfam" id="PF24626">
    <property type="entry name" value="SH3_Tf2-1"/>
    <property type="match status" value="1"/>
</dbReference>
<keyword evidence="13 20" id="KW-1133">Transmembrane helix</keyword>
<evidence type="ECO:0000256" key="16">
    <source>
        <dbReference type="ARBA" id="ARBA00023136"/>
    </source>
</evidence>
<dbReference type="InterPro" id="IPR056924">
    <property type="entry name" value="SH3_Tf2-1"/>
</dbReference>
<dbReference type="Gene3D" id="2.40.50.40">
    <property type="match status" value="1"/>
</dbReference>
<keyword evidence="11" id="KW-0695">RNA-directed DNA polymerase</keyword>
<keyword evidence="6 19" id="KW-0812">Transmembrane</keyword>
<protein>
    <recommendedName>
        <fullName evidence="25">G-protein coupled receptors family 1 profile domain-containing protein</fullName>
    </recommendedName>
</protein>
<evidence type="ECO:0000256" key="20">
    <source>
        <dbReference type="SAM" id="Phobius"/>
    </source>
</evidence>
<feature type="transmembrane region" description="Helical" evidence="20">
    <location>
        <begin position="140"/>
        <end position="160"/>
    </location>
</feature>
<dbReference type="Proteomes" id="UP001176940">
    <property type="component" value="Unassembled WGS sequence"/>
</dbReference>
<dbReference type="Gene3D" id="3.10.20.370">
    <property type="match status" value="1"/>
</dbReference>
<evidence type="ECO:0000256" key="17">
    <source>
        <dbReference type="ARBA" id="ARBA00023170"/>
    </source>
</evidence>
<keyword evidence="18 19" id="KW-0807">Transducer</keyword>
<dbReference type="Pfam" id="PF17917">
    <property type="entry name" value="RT_RNaseH"/>
    <property type="match status" value="1"/>
</dbReference>
<evidence type="ECO:0000256" key="4">
    <source>
        <dbReference type="ARBA" id="ARBA00022606"/>
    </source>
</evidence>
<dbReference type="InterPro" id="IPR017452">
    <property type="entry name" value="GPCR_Rhodpsn_7TM"/>
</dbReference>
<feature type="transmembrane region" description="Helical" evidence="20">
    <location>
        <begin position="188"/>
        <end position="208"/>
    </location>
</feature>
<evidence type="ECO:0000256" key="3">
    <source>
        <dbReference type="ARBA" id="ARBA00022543"/>
    </source>
</evidence>
<evidence type="ECO:0000256" key="18">
    <source>
        <dbReference type="ARBA" id="ARBA00023224"/>
    </source>
</evidence>
<evidence type="ECO:0000256" key="7">
    <source>
        <dbReference type="ARBA" id="ARBA00022695"/>
    </source>
</evidence>
<dbReference type="Pfam" id="PF00385">
    <property type="entry name" value="Chromo"/>
    <property type="match status" value="1"/>
</dbReference>
<evidence type="ECO:0008006" key="25">
    <source>
        <dbReference type="Google" id="ProtNLM"/>
    </source>
</evidence>
<dbReference type="CDD" id="cd00024">
    <property type="entry name" value="CD_CSD"/>
    <property type="match status" value="1"/>
</dbReference>
<dbReference type="PROSITE" id="PS00238">
    <property type="entry name" value="OPSIN"/>
    <property type="match status" value="1"/>
</dbReference>
<accession>A0ABN9MTM0</accession>
<dbReference type="SUPFAM" id="SSF56672">
    <property type="entry name" value="DNA/RNA polymerases"/>
    <property type="match status" value="1"/>
</dbReference>
<keyword evidence="7" id="KW-0548">Nucleotidyltransferase</keyword>
<keyword evidence="24" id="KW-1185">Reference proteome</keyword>
<dbReference type="InterPro" id="IPR041373">
    <property type="entry name" value="RT_RNaseH"/>
</dbReference>
<evidence type="ECO:0000313" key="24">
    <source>
        <dbReference type="Proteomes" id="UP001176940"/>
    </source>
</evidence>
<dbReference type="SMART" id="SM00298">
    <property type="entry name" value="CHROMO"/>
    <property type="match status" value="1"/>
</dbReference>
<dbReference type="SUPFAM" id="SSF81321">
    <property type="entry name" value="Family A G protein-coupled receptor-like"/>
    <property type="match status" value="2"/>
</dbReference>
<keyword evidence="12" id="KW-0681">Retinal protein</keyword>
<keyword evidence="8" id="KW-0540">Nuclease</keyword>
<dbReference type="InterPro" id="IPR016197">
    <property type="entry name" value="Chromo-like_dom_sf"/>
</dbReference>
<dbReference type="PROSITE" id="PS50013">
    <property type="entry name" value="CHROMO_2"/>
    <property type="match status" value="1"/>
</dbReference>
<sequence length="880" mass="99873">MSALQSQGPFEGPQWPHLAPRSTYLIIASLMGLVVVLAFFVNGMVIVVSLKFKKLRSPLNYILVNLAVADLLVTIFGSSISFYNNIFGYFTMGKIMCEFEGFMVSLTGIVGLWSLAILAFERYIVICKPMGDFRFQQKHAIMGCAFTWIWAFTWTSPPLFGWCSYVTEGLGTSCGPNWYTGGTNNNSYIMVLFGTCFAMPLTTIIFSYSNLLFALRAVTLGLLYDEPNSVDHAEKTLLALCQGQEAAELYCQKFRKWSVLTKWNEEALAAIFRKGLSETLKDVMVGFPTLAGLSESMSLAIQIDRRLRERKAVHHMAVSSEQSSEPMQHDRILTRIERQEFRQMDPVKVQAIHDWIQPTSVEVDASEIGAGAVLSQRESDGSLMKPCAFFSRKFSPAERNYDVGNRELLAMKWAFEEWRHWLEGAKHRVVVLTDHKNLIYLESAKRLNTRQTRWSLFFSRFDFVVSYLPGSKNVKADALSRSFSPDSPGVLEPVGILKEGVILSAISPDLRRVLQEFQADRPDRCPVGKLFVPDRWTSKVEPSDCPGVDSVVDRLQQIWTHVVDNLTLSQERAQRFANRRRCVGPRLRVGDLVWLSSHHVPMKVSSPKFKPRFIGPYKISEIINPVSFRLALPASFAIHNVFHRSLLRRYVVPVVPSVDPPAPVLVEGELEYEVEKILDSRFSRRRLQYLVKWKGYGQEDNSWVVASDVHATDLVRAFHLARPDQPGGSVEAYQCELILSCWKLWEADLPSTPLVSYINTISWHKSYRAITVVAAQQKESETTQRAEREVSRMVVAMVLAFLICWLPYAIFAMLMAANKDIVIDPSLASMPSYFSKTATVYNPVIYVFMNKQSIVPRVLGIIKMFSNKTEMRLYVLIAQQ</sequence>
<dbReference type="PROSITE" id="PS50262">
    <property type="entry name" value="G_PROTEIN_RECEP_F1_2"/>
    <property type="match status" value="1"/>
</dbReference>
<organism evidence="23 24">
    <name type="scientific">Ranitomeya imitator</name>
    <name type="common">mimic poison frog</name>
    <dbReference type="NCBI Taxonomy" id="111125"/>
    <lineage>
        <taxon>Eukaryota</taxon>
        <taxon>Metazoa</taxon>
        <taxon>Chordata</taxon>
        <taxon>Craniata</taxon>
        <taxon>Vertebrata</taxon>
        <taxon>Euteleostomi</taxon>
        <taxon>Amphibia</taxon>
        <taxon>Batrachia</taxon>
        <taxon>Anura</taxon>
        <taxon>Neobatrachia</taxon>
        <taxon>Hyloidea</taxon>
        <taxon>Dendrobatidae</taxon>
        <taxon>Dendrobatinae</taxon>
        <taxon>Ranitomeya</taxon>
    </lineage>
</organism>
<feature type="domain" description="G-protein coupled receptors family 1 profile" evidence="22">
    <location>
        <begin position="41"/>
        <end position="846"/>
    </location>
</feature>
<comment type="caution">
    <text evidence="23">The sequence shown here is derived from an EMBL/GenBank/DDBJ whole genome shotgun (WGS) entry which is preliminary data.</text>
</comment>
<keyword evidence="17 19" id="KW-0675">Receptor</keyword>
<feature type="transmembrane region" description="Helical" evidence="20">
    <location>
        <begin position="24"/>
        <end position="50"/>
    </location>
</feature>
<dbReference type="InterPro" id="IPR000276">
    <property type="entry name" value="GPCR_Rhodpsn"/>
</dbReference>
<feature type="domain" description="Chromo" evidence="21">
    <location>
        <begin position="672"/>
        <end position="719"/>
    </location>
</feature>
<evidence type="ECO:0000256" key="11">
    <source>
        <dbReference type="ARBA" id="ARBA00022918"/>
    </source>
</evidence>
<proteinExistence type="inferred from homology"/>
<comment type="subcellular location">
    <subcellularLocation>
        <location evidence="2">Membrane</location>
        <topology evidence="2">Multi-pass membrane protein</topology>
    </subcellularLocation>
    <subcellularLocation>
        <location evidence="1">Nucleus</location>
    </subcellularLocation>
</comment>
<evidence type="ECO:0000256" key="15">
    <source>
        <dbReference type="ARBA" id="ARBA00023040"/>
    </source>
</evidence>
<dbReference type="InterPro" id="IPR023780">
    <property type="entry name" value="Chromo_domain"/>
</dbReference>
<evidence type="ECO:0000256" key="9">
    <source>
        <dbReference type="ARBA" id="ARBA00022759"/>
    </source>
</evidence>
<dbReference type="EMBL" id="CAUEEQ010079690">
    <property type="protein sequence ID" value="CAJ0968812.1"/>
    <property type="molecule type" value="Genomic_DNA"/>
</dbReference>
<dbReference type="InterPro" id="IPR043502">
    <property type="entry name" value="DNA/RNA_pol_sf"/>
</dbReference>
<dbReference type="PROSITE" id="PS00237">
    <property type="entry name" value="G_PROTEIN_RECEP_F1_1"/>
    <property type="match status" value="1"/>
</dbReference>
<keyword evidence="5" id="KW-0808">Transferase</keyword>
<keyword evidence="14" id="KW-0157">Chromophore</keyword>
<dbReference type="Gene3D" id="1.20.1070.10">
    <property type="entry name" value="Rhodopsin 7-helix transmembrane proteins"/>
    <property type="match status" value="2"/>
</dbReference>
<keyword evidence="4" id="KW-0716">Sensory transduction</keyword>
<evidence type="ECO:0000256" key="13">
    <source>
        <dbReference type="ARBA" id="ARBA00022989"/>
    </source>
</evidence>
<dbReference type="PANTHER" id="PTHR24240">
    <property type="entry name" value="OPSIN"/>
    <property type="match status" value="1"/>
</dbReference>
<keyword evidence="9" id="KW-0255">Endonuclease</keyword>
<comment type="similarity">
    <text evidence="19">Belongs to the G-protein coupled receptor 1 family.</text>
</comment>
<keyword evidence="15 19" id="KW-0297">G-protein coupled receptor</keyword>
<dbReference type="InterPro" id="IPR002206">
    <property type="entry name" value="Opsin_pineal"/>
</dbReference>
<dbReference type="Pfam" id="PF00001">
    <property type="entry name" value="7tm_1"/>
    <property type="match status" value="2"/>
</dbReference>
<feature type="transmembrane region" description="Helical" evidence="20">
    <location>
        <begin position="102"/>
        <end position="120"/>
    </location>
</feature>
<evidence type="ECO:0000256" key="2">
    <source>
        <dbReference type="ARBA" id="ARBA00004141"/>
    </source>
</evidence>
<dbReference type="InterPro" id="IPR050125">
    <property type="entry name" value="GPCR_opsins"/>
</dbReference>
<reference evidence="23" key="1">
    <citation type="submission" date="2023-07" db="EMBL/GenBank/DDBJ databases">
        <authorList>
            <person name="Stuckert A."/>
        </authorList>
    </citation>
    <scope>NUCLEOTIDE SEQUENCE</scope>
</reference>
<dbReference type="CDD" id="cd09274">
    <property type="entry name" value="RNase_HI_RT_Ty3"/>
    <property type="match status" value="1"/>
</dbReference>
<evidence type="ECO:0000313" key="23">
    <source>
        <dbReference type="EMBL" id="CAJ0968812.1"/>
    </source>
</evidence>
<dbReference type="SUPFAM" id="SSF54160">
    <property type="entry name" value="Chromo domain-like"/>
    <property type="match status" value="1"/>
</dbReference>